<organism evidence="1 2">
    <name type="scientific">Schistosoma margrebowiei</name>
    <dbReference type="NCBI Taxonomy" id="48269"/>
    <lineage>
        <taxon>Eukaryota</taxon>
        <taxon>Metazoa</taxon>
        <taxon>Spiralia</taxon>
        <taxon>Lophotrochozoa</taxon>
        <taxon>Platyhelminthes</taxon>
        <taxon>Trematoda</taxon>
        <taxon>Digenea</taxon>
        <taxon>Strigeidida</taxon>
        <taxon>Schistosomatoidea</taxon>
        <taxon>Schistosomatidae</taxon>
        <taxon>Schistosoma</taxon>
    </lineage>
</organism>
<protein>
    <submittedName>
        <fullName evidence="1">Uncharacterized protein</fullName>
    </submittedName>
</protein>
<evidence type="ECO:0000313" key="2">
    <source>
        <dbReference type="Proteomes" id="UP000277204"/>
    </source>
</evidence>
<dbReference type="Proteomes" id="UP000277204">
    <property type="component" value="Unassembled WGS sequence"/>
</dbReference>
<reference evidence="1 2" key="1">
    <citation type="submission" date="2018-11" db="EMBL/GenBank/DDBJ databases">
        <authorList>
            <consortium name="Pathogen Informatics"/>
        </authorList>
    </citation>
    <scope>NUCLEOTIDE SEQUENCE [LARGE SCALE GENOMIC DNA]</scope>
    <source>
        <strain evidence="1 2">Zambia</strain>
    </source>
</reference>
<dbReference type="AlphaFoldDB" id="A0A183M4D7"/>
<proteinExistence type="predicted"/>
<gene>
    <name evidence="1" type="ORF">SMRZ_LOCUS10912</name>
</gene>
<name>A0A183M4D7_9TREM</name>
<dbReference type="EMBL" id="UZAI01005870">
    <property type="protein sequence ID" value="VDO92464.1"/>
    <property type="molecule type" value="Genomic_DNA"/>
</dbReference>
<accession>A0A183M4D7</accession>
<keyword evidence="2" id="KW-1185">Reference proteome</keyword>
<evidence type="ECO:0000313" key="1">
    <source>
        <dbReference type="EMBL" id="VDO92464.1"/>
    </source>
</evidence>
<sequence>MKISKSDGKHIIQWKACMQLDDLDFADDLAILFHTHEQIQVKPTSVAETSASAGLNIHKGIIQDREIQHGEHQSHHIW</sequence>